<evidence type="ECO:0000256" key="8">
    <source>
        <dbReference type="PROSITE-ProRule" id="PRU00703"/>
    </source>
</evidence>
<evidence type="ECO:0000256" key="6">
    <source>
        <dbReference type="ARBA" id="ARBA00022989"/>
    </source>
</evidence>
<evidence type="ECO:0000313" key="13">
    <source>
        <dbReference type="Proteomes" id="UP000193778"/>
    </source>
</evidence>
<feature type="transmembrane region" description="Helical" evidence="9">
    <location>
        <begin position="411"/>
        <end position="436"/>
    </location>
</feature>
<dbReference type="GO" id="GO:0005886">
    <property type="term" value="C:plasma membrane"/>
    <property type="evidence" value="ECO:0007669"/>
    <property type="project" value="UniProtKB-SubCell"/>
</dbReference>
<keyword evidence="9" id="KW-1003">Cell membrane</keyword>
<evidence type="ECO:0000313" key="12">
    <source>
        <dbReference type="EMBL" id="SLN20943.1"/>
    </source>
</evidence>
<dbReference type="SUPFAM" id="SSF158791">
    <property type="entry name" value="MgtE N-terminal domain-like"/>
    <property type="match status" value="1"/>
</dbReference>
<dbReference type="SUPFAM" id="SSF54631">
    <property type="entry name" value="CBS-domain pair"/>
    <property type="match status" value="1"/>
</dbReference>
<evidence type="ECO:0000256" key="7">
    <source>
        <dbReference type="ARBA" id="ARBA00023136"/>
    </source>
</evidence>
<feature type="compositionally biased region" description="Low complexity" evidence="10">
    <location>
        <begin position="1"/>
        <end position="12"/>
    </location>
</feature>
<comment type="subunit">
    <text evidence="9">Homodimer.</text>
</comment>
<comment type="subcellular location">
    <subcellularLocation>
        <location evidence="9">Cell membrane</location>
        <topology evidence="9">Multi-pass membrane protein</topology>
    </subcellularLocation>
    <subcellularLocation>
        <location evidence="1">Membrane</location>
        <topology evidence="1">Multi-pass membrane protein</topology>
    </subcellularLocation>
</comment>
<keyword evidence="8" id="KW-0129">CBS domain</keyword>
<dbReference type="InterPro" id="IPR006667">
    <property type="entry name" value="SLC41_membr_dom"/>
</dbReference>
<feature type="transmembrane region" description="Helical" evidence="9">
    <location>
        <begin position="383"/>
        <end position="405"/>
    </location>
</feature>
<dbReference type="AlphaFoldDB" id="A0A1X6YHP3"/>
<organism evidence="12 13">
    <name type="scientific">Ruegeria meonggei</name>
    <dbReference type="NCBI Taxonomy" id="1446476"/>
    <lineage>
        <taxon>Bacteria</taxon>
        <taxon>Pseudomonadati</taxon>
        <taxon>Pseudomonadota</taxon>
        <taxon>Alphaproteobacteria</taxon>
        <taxon>Rhodobacterales</taxon>
        <taxon>Roseobacteraceae</taxon>
        <taxon>Ruegeria</taxon>
    </lineage>
</organism>
<evidence type="ECO:0000256" key="10">
    <source>
        <dbReference type="SAM" id="MobiDB-lite"/>
    </source>
</evidence>
<dbReference type="Gene3D" id="1.10.357.20">
    <property type="entry name" value="SLC41 divalent cation transporters, integral membrane domain"/>
    <property type="match status" value="1"/>
</dbReference>
<dbReference type="Pfam" id="PF00571">
    <property type="entry name" value="CBS"/>
    <property type="match status" value="1"/>
</dbReference>
<comment type="similarity">
    <text evidence="2 9">Belongs to the SLC41A transporter family.</text>
</comment>
<evidence type="ECO:0000256" key="4">
    <source>
        <dbReference type="ARBA" id="ARBA00022692"/>
    </source>
</evidence>
<dbReference type="InterPro" id="IPR038076">
    <property type="entry name" value="MgtE_N_sf"/>
</dbReference>
<evidence type="ECO:0000259" key="11">
    <source>
        <dbReference type="PROSITE" id="PS51371"/>
    </source>
</evidence>
<feature type="region of interest" description="Disordered" evidence="10">
    <location>
        <begin position="1"/>
        <end position="23"/>
    </location>
</feature>
<dbReference type="InterPro" id="IPR006668">
    <property type="entry name" value="Mg_transptr_MgtE_intracell_dom"/>
</dbReference>
<keyword evidence="4 9" id="KW-0812">Transmembrane</keyword>
<comment type="function">
    <text evidence="9">Acts as a magnesium transporter.</text>
</comment>
<dbReference type="SMART" id="SM00116">
    <property type="entry name" value="CBS"/>
    <property type="match status" value="1"/>
</dbReference>
<dbReference type="InterPro" id="IPR036739">
    <property type="entry name" value="SLC41_membr_dom_sf"/>
</dbReference>
<dbReference type="GO" id="GO:0015095">
    <property type="term" value="F:magnesium ion transmembrane transporter activity"/>
    <property type="evidence" value="ECO:0007669"/>
    <property type="project" value="UniProtKB-UniRule"/>
</dbReference>
<keyword evidence="6 9" id="KW-1133">Transmembrane helix</keyword>
<proteinExistence type="inferred from homology"/>
<keyword evidence="7 9" id="KW-0472">Membrane</keyword>
<evidence type="ECO:0000256" key="1">
    <source>
        <dbReference type="ARBA" id="ARBA00004141"/>
    </source>
</evidence>
<dbReference type="Pfam" id="PF03448">
    <property type="entry name" value="MgtE_N"/>
    <property type="match status" value="1"/>
</dbReference>
<evidence type="ECO:0000256" key="3">
    <source>
        <dbReference type="ARBA" id="ARBA00022448"/>
    </source>
</evidence>
<dbReference type="PANTHER" id="PTHR43773:SF1">
    <property type="entry name" value="MAGNESIUM TRANSPORTER MGTE"/>
    <property type="match status" value="1"/>
</dbReference>
<keyword evidence="13" id="KW-1185">Reference proteome</keyword>
<evidence type="ECO:0000256" key="9">
    <source>
        <dbReference type="RuleBase" id="RU362011"/>
    </source>
</evidence>
<dbReference type="Gene3D" id="1.25.60.10">
    <property type="entry name" value="MgtE N-terminal domain-like"/>
    <property type="match status" value="1"/>
</dbReference>
<dbReference type="PROSITE" id="PS51371">
    <property type="entry name" value="CBS"/>
    <property type="match status" value="1"/>
</dbReference>
<dbReference type="NCBIfam" id="TIGR00400">
    <property type="entry name" value="mgtE"/>
    <property type="match status" value="1"/>
</dbReference>
<dbReference type="Pfam" id="PF01769">
    <property type="entry name" value="MgtE"/>
    <property type="match status" value="1"/>
</dbReference>
<evidence type="ECO:0000256" key="2">
    <source>
        <dbReference type="ARBA" id="ARBA00009749"/>
    </source>
</evidence>
<dbReference type="PANTHER" id="PTHR43773">
    <property type="entry name" value="MAGNESIUM TRANSPORTER MGTE"/>
    <property type="match status" value="1"/>
</dbReference>
<dbReference type="CDD" id="cd04606">
    <property type="entry name" value="CBS_pair_Mg_transporter"/>
    <property type="match status" value="1"/>
</dbReference>
<dbReference type="Proteomes" id="UP000193778">
    <property type="component" value="Unassembled WGS sequence"/>
</dbReference>
<gene>
    <name evidence="12" type="primary">mgtE</name>
    <name evidence="12" type="ORF">RUM8411_00748</name>
</gene>
<dbReference type="SUPFAM" id="SSF161093">
    <property type="entry name" value="MgtE membrane domain-like"/>
    <property type="match status" value="1"/>
</dbReference>
<feature type="domain" description="CBS" evidence="11">
    <location>
        <begin position="227"/>
        <end position="283"/>
    </location>
</feature>
<keyword evidence="3 9" id="KW-0813">Transport</keyword>
<dbReference type="InterPro" id="IPR046342">
    <property type="entry name" value="CBS_dom_sf"/>
</dbReference>
<evidence type="ECO:0000256" key="5">
    <source>
        <dbReference type="ARBA" id="ARBA00022842"/>
    </source>
</evidence>
<keyword evidence="5 9" id="KW-0460">Magnesium</keyword>
<accession>A0A1X6YHP3</accession>
<dbReference type="EMBL" id="FWFP01000002">
    <property type="protein sequence ID" value="SLN20943.1"/>
    <property type="molecule type" value="Genomic_DNA"/>
</dbReference>
<keyword evidence="9" id="KW-0479">Metal-binding</keyword>
<feature type="transmembrane region" description="Helical" evidence="9">
    <location>
        <begin position="448"/>
        <end position="471"/>
    </location>
</feature>
<comment type="caution">
    <text evidence="9">Lacks conserved residue(s) required for the propagation of feature annotation.</text>
</comment>
<dbReference type="GO" id="GO:0046872">
    <property type="term" value="F:metal ion binding"/>
    <property type="evidence" value="ECO:0007669"/>
    <property type="project" value="UniProtKB-KW"/>
</dbReference>
<dbReference type="Gene3D" id="3.10.580.10">
    <property type="entry name" value="CBS-domain"/>
    <property type="match status" value="1"/>
</dbReference>
<protein>
    <recommendedName>
        <fullName evidence="9">Magnesium transporter MgtE</fullName>
    </recommendedName>
</protein>
<name>A0A1X6YHP3_9RHOB</name>
<dbReference type="InterPro" id="IPR000644">
    <property type="entry name" value="CBS_dom"/>
</dbReference>
<reference evidence="13" key="1">
    <citation type="submission" date="2017-03" db="EMBL/GenBank/DDBJ databases">
        <authorList>
            <person name="Rodrigo-Torres L."/>
            <person name="Arahal R.D."/>
            <person name="Lucena T."/>
        </authorList>
    </citation>
    <scope>NUCLEOTIDE SEQUENCE [LARGE SCALE GENOMIC DNA]</scope>
    <source>
        <strain evidence="13">CECT 8411</strain>
    </source>
</reference>
<sequence length="472" mass="51440">MTEGTGAEMTTGFDEPVTEPTSDDDVYALDRKTVAAILYAVDVDDRDKLIELMEPLHAADIADLLEQINAYDRARLIRLYDKEFDGDILSELDEAVREEVINVLRPDVLADAVRDMESDDVVDLLEDLEEPQKEAILDVLEDSERVAAEQALSYPENSAGRLMQREVVMAPEHWMVGQAIDFMRANDDLPEQFYHVVLVDPRLKPVAQVTLGKLMATRRDVPLHDIAEEEFHTIPVDQDEEDVAYAFNQYHLISAPVVDGDGRLVGVITIDDAMVVLDEEYEEDMLRLAGVSDESSLSDSVAATSKRRLPWLAVNLCTSICASLVISQFEAAIDQLVALAILMPIVASMGGNAGTQSLTVAVRALATRDLTGSNVARVIRRELLVGVLNGLCFAIVLGTVGMMWFDSPMLGVVIGSALVVNMVIAGFAGTVVPVVLDRLGVDPALASGTFVTTTTDVMGFFIFLGLASVILL</sequence>
<dbReference type="SMART" id="SM00924">
    <property type="entry name" value="MgtE_N"/>
    <property type="match status" value="1"/>
</dbReference>
<dbReference type="InterPro" id="IPR006669">
    <property type="entry name" value="MgtE_transporter"/>
</dbReference>